<reference evidence="3" key="1">
    <citation type="submission" date="2013-04" db="UniProtKB">
        <authorList>
            <consortium name="EnsemblPlants"/>
        </authorList>
    </citation>
    <scope>IDENTIFICATION</scope>
</reference>
<dbReference type="MEROPS" id="C45.A01"/>
<dbReference type="Gene3D" id="3.60.60.10">
    <property type="entry name" value="Penicillin V Acylase, Chain A"/>
    <property type="match status" value="1"/>
</dbReference>
<dbReference type="NCBIfam" id="NF040521">
    <property type="entry name" value="C45_proenzyme"/>
    <property type="match status" value="1"/>
</dbReference>
<dbReference type="InterPro" id="IPR005079">
    <property type="entry name" value="Peptidase_C45_hydrolase"/>
</dbReference>
<proteinExistence type="predicted"/>
<dbReference type="HOGENOM" id="CLU_467265_0_0_1"/>
<dbReference type="EnsemblPlants" id="OB02G30370.1">
    <property type="protein sequence ID" value="OB02G30370.1"/>
    <property type="gene ID" value="OB02G30370"/>
</dbReference>
<organism evidence="3">
    <name type="scientific">Oryza brachyantha</name>
    <name type="common">malo sina</name>
    <dbReference type="NCBI Taxonomy" id="4533"/>
    <lineage>
        <taxon>Eukaryota</taxon>
        <taxon>Viridiplantae</taxon>
        <taxon>Streptophyta</taxon>
        <taxon>Embryophyta</taxon>
        <taxon>Tracheophyta</taxon>
        <taxon>Spermatophyta</taxon>
        <taxon>Magnoliopsida</taxon>
        <taxon>Liliopsida</taxon>
        <taxon>Poales</taxon>
        <taxon>Poaceae</taxon>
        <taxon>BOP clade</taxon>
        <taxon>Oryzoideae</taxon>
        <taxon>Oryzeae</taxon>
        <taxon>Oryzinae</taxon>
        <taxon>Oryza</taxon>
    </lineage>
</organism>
<dbReference type="STRING" id="4533.J3LEH0"/>
<protein>
    <recommendedName>
        <fullName evidence="2">Peptidase C45 hydrolase domain-containing protein</fullName>
    </recommendedName>
</protein>
<name>J3LEH0_ORYBR</name>
<dbReference type="InterPro" id="IPR047794">
    <property type="entry name" value="C45_proenzyme-like"/>
</dbReference>
<evidence type="ECO:0000313" key="4">
    <source>
        <dbReference type="Proteomes" id="UP000006038"/>
    </source>
</evidence>
<dbReference type="Proteomes" id="UP000006038">
    <property type="component" value="Unassembled WGS sequence"/>
</dbReference>
<dbReference type="Pfam" id="PF03417">
    <property type="entry name" value="AAT"/>
    <property type="match status" value="1"/>
</dbReference>
<feature type="domain" description="Peptidase C45 hydrolase" evidence="2">
    <location>
        <begin position="356"/>
        <end position="573"/>
    </location>
</feature>
<dbReference type="AlphaFoldDB" id="J3LEH0"/>
<evidence type="ECO:0000256" key="1">
    <source>
        <dbReference type="SAM" id="MobiDB-lite"/>
    </source>
</evidence>
<evidence type="ECO:0000259" key="2">
    <source>
        <dbReference type="Pfam" id="PF03417"/>
    </source>
</evidence>
<dbReference type="PANTHER" id="PTHR34180">
    <property type="entry name" value="PEPTIDASE C45"/>
    <property type="match status" value="1"/>
</dbReference>
<dbReference type="InterPro" id="IPR047801">
    <property type="entry name" value="Peptidase_C45"/>
</dbReference>
<evidence type="ECO:0000313" key="3">
    <source>
        <dbReference type="EnsemblPlants" id="OB02G30370.1"/>
    </source>
</evidence>
<dbReference type="Gramene" id="OB02G30370.1">
    <property type="protein sequence ID" value="OB02G30370.1"/>
    <property type="gene ID" value="OB02G30370"/>
</dbReference>
<dbReference type="eggNOG" id="KOG2089">
    <property type="taxonomic scope" value="Eukaryota"/>
</dbReference>
<dbReference type="PANTHER" id="PTHR34180:SF1">
    <property type="entry name" value="BETA-ALANYL-DOPAMINE_CARCININE HYDROLASE"/>
    <property type="match status" value="1"/>
</dbReference>
<sequence>MEMVGGVSSLSASSPAPARLRQLWHGVYFWYPLNVVTGGTTAKIMLAAKDNFLGKYIYKDTLARNLAAVIYKDEDEIIDTAKEQYRVLKTENEFRYGYKVVENANLRSALTTSNVIELPKKEELKTVVDKVKDFFGDVTSGAKESFGQITGTVSKEAEAPVEEEKPWVKRRNERKRKQKEKQQQNQGSKRREFHLGAEVENKAHVSSISKYTIRHQKIAAPRGRKMGAVDAAGGGEVDVFDAGRCADGYALGLAVGRRFGEAIRSRMRGDAVLRQQLLPFAATAPGRPRRGANRARYPRYWDELVGTADGSGVPLLHVILVNFRKEILPFITNEDHHHDEEEADDDCSDVLLVSESTAIAGHNEDANVALLGHTYVVKATSPDGSSSFTAYTYAGELPTCAFGFNSNGVAFTLDSVPPARGEVVAGAIARNFVSRDLLEATSLDDAMNTVTSPDMSVGHSYNLMDVRRRRIVNVETASGRRFSVREAGAAPFFHANMYRHLQVEQVHDENSMARERRAAEWSPDSKEKALSLLGDTADGKYPIYMTGPTLYTLCTVLVDLDEETMTIYKGNPMNRDAVRVFRML</sequence>
<keyword evidence="4" id="KW-1185">Reference proteome</keyword>
<feature type="compositionally biased region" description="Basic and acidic residues" evidence="1">
    <location>
        <begin position="155"/>
        <end position="167"/>
    </location>
</feature>
<feature type="compositionally biased region" description="Basic residues" evidence="1">
    <location>
        <begin position="168"/>
        <end position="179"/>
    </location>
</feature>
<accession>J3LEH0</accession>
<feature type="region of interest" description="Disordered" evidence="1">
    <location>
        <begin position="149"/>
        <end position="194"/>
    </location>
</feature>